<evidence type="ECO:0000256" key="1">
    <source>
        <dbReference type="ARBA" id="ARBA00001195"/>
    </source>
</evidence>
<dbReference type="GO" id="GO:0051209">
    <property type="term" value="P:release of sequestered calcium ion into cytosol"/>
    <property type="evidence" value="ECO:0007669"/>
    <property type="project" value="TreeGrafter"/>
</dbReference>
<dbReference type="InterPro" id="IPR000909">
    <property type="entry name" value="PLipase_C_PInositol-sp_X_dom"/>
</dbReference>
<organism evidence="7 8">
    <name type="scientific">Colocasia esculenta</name>
    <name type="common">Wild taro</name>
    <name type="synonym">Arum esculentum</name>
    <dbReference type="NCBI Taxonomy" id="4460"/>
    <lineage>
        <taxon>Eukaryota</taxon>
        <taxon>Viridiplantae</taxon>
        <taxon>Streptophyta</taxon>
        <taxon>Embryophyta</taxon>
        <taxon>Tracheophyta</taxon>
        <taxon>Spermatophyta</taxon>
        <taxon>Magnoliopsida</taxon>
        <taxon>Liliopsida</taxon>
        <taxon>Araceae</taxon>
        <taxon>Aroideae</taxon>
        <taxon>Colocasieae</taxon>
        <taxon>Colocasia</taxon>
    </lineage>
</organism>
<comment type="subcellular location">
    <subcellularLocation>
        <location evidence="2">Cell membrane</location>
        <topology evidence="2">Peripheral membrane protein</topology>
    </subcellularLocation>
</comment>
<evidence type="ECO:0000256" key="3">
    <source>
        <dbReference type="ARBA" id="ARBA00023224"/>
    </source>
</evidence>
<evidence type="ECO:0000256" key="4">
    <source>
        <dbReference type="RuleBase" id="RU361133"/>
    </source>
</evidence>
<dbReference type="Pfam" id="PF00168">
    <property type="entry name" value="C2"/>
    <property type="match status" value="1"/>
</dbReference>
<dbReference type="PRINTS" id="PR00390">
    <property type="entry name" value="PHPHLIPASEC"/>
</dbReference>
<keyword evidence="3" id="KW-0807">Transducer</keyword>
<keyword evidence="4" id="KW-0442">Lipid degradation</keyword>
<dbReference type="GO" id="GO:0005886">
    <property type="term" value="C:plasma membrane"/>
    <property type="evidence" value="ECO:0007669"/>
    <property type="project" value="UniProtKB-SubCell"/>
</dbReference>
<name>A0A843UYJ3_COLES</name>
<evidence type="ECO:0000313" key="8">
    <source>
        <dbReference type="Proteomes" id="UP000652761"/>
    </source>
</evidence>
<dbReference type="SUPFAM" id="SSF49562">
    <property type="entry name" value="C2 domain (Calcium/lipid-binding domain, CaLB)"/>
    <property type="match status" value="1"/>
</dbReference>
<feature type="non-terminal residue" evidence="7">
    <location>
        <position position="645"/>
    </location>
</feature>
<keyword evidence="4" id="KW-0443">Lipid metabolism</keyword>
<dbReference type="PROSITE" id="PS50008">
    <property type="entry name" value="PIPLC_Y_DOMAIN"/>
    <property type="match status" value="1"/>
</dbReference>
<dbReference type="Gene3D" id="3.20.20.190">
    <property type="entry name" value="Phosphatidylinositol (PI) phosphodiesterase"/>
    <property type="match status" value="1"/>
</dbReference>
<dbReference type="AlphaFoldDB" id="A0A843UYJ3"/>
<dbReference type="EMBL" id="NMUH01001086">
    <property type="protein sequence ID" value="MQL88741.1"/>
    <property type="molecule type" value="Genomic_DNA"/>
</dbReference>
<dbReference type="InterPro" id="IPR000008">
    <property type="entry name" value="C2_dom"/>
</dbReference>
<dbReference type="InterPro" id="IPR035892">
    <property type="entry name" value="C2_domain_sf"/>
</dbReference>
<dbReference type="Gene3D" id="1.10.238.10">
    <property type="entry name" value="EF-hand"/>
    <property type="match status" value="1"/>
</dbReference>
<dbReference type="GO" id="GO:0004435">
    <property type="term" value="F:phosphatidylinositol-4,5-bisphosphate phospholipase C activity"/>
    <property type="evidence" value="ECO:0007669"/>
    <property type="project" value="UniProtKB-EC"/>
</dbReference>
<evidence type="ECO:0000259" key="5">
    <source>
        <dbReference type="PROSITE" id="PS50004"/>
    </source>
</evidence>
<dbReference type="PANTHER" id="PTHR10336">
    <property type="entry name" value="PHOSPHOINOSITIDE-SPECIFIC PHOSPHOLIPASE C FAMILY PROTEIN"/>
    <property type="match status" value="1"/>
</dbReference>
<dbReference type="CDD" id="cd00275">
    <property type="entry name" value="C2_PLC_like"/>
    <property type="match status" value="1"/>
</dbReference>
<evidence type="ECO:0000259" key="6">
    <source>
        <dbReference type="PROSITE" id="PS50008"/>
    </source>
</evidence>
<dbReference type="GO" id="GO:0016042">
    <property type="term" value="P:lipid catabolic process"/>
    <property type="evidence" value="ECO:0007669"/>
    <property type="project" value="UniProtKB-KW"/>
</dbReference>
<dbReference type="PROSITE" id="PS50007">
    <property type="entry name" value="PIPLC_X_DOMAIN"/>
    <property type="match status" value="1"/>
</dbReference>
<protein>
    <recommendedName>
        <fullName evidence="4">Phosphoinositide phospholipase C</fullName>
        <ecNumber evidence="4">3.1.4.11</ecNumber>
    </recommendedName>
</protein>
<comment type="catalytic activity">
    <reaction evidence="1 4">
        <text>a 1,2-diacyl-sn-glycero-3-phospho-(1D-myo-inositol-4,5-bisphosphate) + H2O = 1D-myo-inositol 1,4,5-trisphosphate + a 1,2-diacyl-sn-glycerol + H(+)</text>
        <dbReference type="Rhea" id="RHEA:33179"/>
        <dbReference type="ChEBI" id="CHEBI:15377"/>
        <dbReference type="ChEBI" id="CHEBI:15378"/>
        <dbReference type="ChEBI" id="CHEBI:17815"/>
        <dbReference type="ChEBI" id="CHEBI:58456"/>
        <dbReference type="ChEBI" id="CHEBI:203600"/>
        <dbReference type="EC" id="3.1.4.11"/>
    </reaction>
</comment>
<dbReference type="SMART" id="SM00148">
    <property type="entry name" value="PLCXc"/>
    <property type="match status" value="1"/>
</dbReference>
<dbReference type="Pfam" id="PF00388">
    <property type="entry name" value="PI-PLC-X"/>
    <property type="match status" value="1"/>
</dbReference>
<dbReference type="EC" id="3.1.4.11" evidence="4"/>
<dbReference type="InterPro" id="IPR011992">
    <property type="entry name" value="EF-hand-dom_pair"/>
</dbReference>
<reference evidence="7" key="1">
    <citation type="submission" date="2017-07" db="EMBL/GenBank/DDBJ databases">
        <title>Taro Niue Genome Assembly and Annotation.</title>
        <authorList>
            <person name="Atibalentja N."/>
            <person name="Keating K."/>
            <person name="Fields C.J."/>
        </authorList>
    </citation>
    <scope>NUCLEOTIDE SEQUENCE</scope>
    <source>
        <strain evidence="7">Niue_2</strain>
        <tissue evidence="7">Leaf</tissue>
    </source>
</reference>
<proteinExistence type="predicted"/>
<gene>
    <name evidence="7" type="ORF">Taro_021317</name>
</gene>
<dbReference type="OrthoDB" id="269822at2759"/>
<dbReference type="SUPFAM" id="SSF51695">
    <property type="entry name" value="PLC-like phosphodiesterases"/>
    <property type="match status" value="1"/>
</dbReference>
<dbReference type="Pfam" id="PF00387">
    <property type="entry name" value="PI-PLC-Y"/>
    <property type="match status" value="1"/>
</dbReference>
<accession>A0A843UYJ3</accession>
<dbReference type="PROSITE" id="PS50004">
    <property type="entry name" value="C2"/>
    <property type="match status" value="1"/>
</dbReference>
<feature type="domain" description="PI-PLC Y-box" evidence="6">
    <location>
        <begin position="439"/>
        <end position="525"/>
    </location>
</feature>
<dbReference type="InterPro" id="IPR001711">
    <property type="entry name" value="PLipase_C_Pinositol-sp_Y"/>
</dbReference>
<feature type="domain" description="C2" evidence="5">
    <location>
        <begin position="508"/>
        <end position="627"/>
    </location>
</feature>
<dbReference type="SMART" id="SM00239">
    <property type="entry name" value="C2"/>
    <property type="match status" value="1"/>
</dbReference>
<comment type="caution">
    <text evidence="7">The sequence shown here is derived from an EMBL/GenBank/DDBJ whole genome shotgun (WGS) entry which is preliminary data.</text>
</comment>
<dbReference type="InterPro" id="IPR015359">
    <property type="entry name" value="PLC_EF-hand-like"/>
</dbReference>
<dbReference type="Gene3D" id="2.60.40.150">
    <property type="entry name" value="C2 domain"/>
    <property type="match status" value="1"/>
</dbReference>
<dbReference type="PANTHER" id="PTHR10336:SF154">
    <property type="entry name" value="PHOSPHOINOSITIDE PHOSPHOLIPASE C 2"/>
    <property type="match status" value="1"/>
</dbReference>
<evidence type="ECO:0000256" key="2">
    <source>
        <dbReference type="ARBA" id="ARBA00004202"/>
    </source>
</evidence>
<dbReference type="InterPro" id="IPR017946">
    <property type="entry name" value="PLC-like_Pdiesterase_TIM-brl"/>
</dbReference>
<dbReference type="Pfam" id="PF09279">
    <property type="entry name" value="EF-hand_like"/>
    <property type="match status" value="1"/>
</dbReference>
<dbReference type="Proteomes" id="UP000652761">
    <property type="component" value="Unassembled WGS sequence"/>
</dbReference>
<dbReference type="InterPro" id="IPR001192">
    <property type="entry name" value="PI-PLC_fam"/>
</dbReference>
<dbReference type="SUPFAM" id="SSF47473">
    <property type="entry name" value="EF-hand"/>
    <property type="match status" value="1"/>
</dbReference>
<evidence type="ECO:0000313" key="7">
    <source>
        <dbReference type="EMBL" id="MQL88741.1"/>
    </source>
</evidence>
<dbReference type="SMART" id="SM00149">
    <property type="entry name" value="PLCYc"/>
    <property type="match status" value="1"/>
</dbReference>
<sequence length="645" mass="72602">YISEVDTDLVPSVTMRMGKVYSTDVEILEQTIRIPSKHVRSVLDVTTSIAGDAISPPQVLPAQNTPPPPAPPPSALCSIRYFPPPDMASTYRVCLCFRRRFEAASNEPPEAIREVFDRYAENGVMGPEQLRRFLVEVQGEDDASAAAAAAGEGHHLSVFHLRKGVLSLDGFFRYLFREDNQPLLSHSLGVHQDMTAPLSHYFIYTGHNSYLTGNQLSSDCSDVPIIGALKKGVRVIELDLWPNSAKDDVHVLHGRTLTAPVELIKCLKSVKEHAFSASPYPVILTLEDHLPPNLQAKVAKMVTQTFGNILFRPNSESPNKFPSPEDLKMRIVIQLNLQKSILNPRALRTMLKKPKKKSPRVKRACGVKRSQILNLSCVNDIGQGEPDHYEEDDVDEGDQSLVQNEAVEYKQLIAITAIKRKRNLSESLKVEPNTATRISLNEQMFEKATISHGMELIRFTQQNLLRLFPKSTRFDSSNYNPFLGWMYGAQMVAFNMQGHGRELWLMQGMFRANGACGYVRKPDMLLQNSHGDKVFDPKLDLPVKRTLKVGIAGAPADCVMKSTRAIEDSWTPVWNEEFIFPLTVPEIALLRVEVHEYDMSEKDDFGGQTCLPVWELRSGIRAVPLYDHRGDRYKNVKLLMHFELS</sequence>
<keyword evidence="4" id="KW-0378">Hydrolase</keyword>
<dbReference type="GO" id="GO:0048015">
    <property type="term" value="P:phosphatidylinositol-mediated signaling"/>
    <property type="evidence" value="ECO:0007669"/>
    <property type="project" value="TreeGrafter"/>
</dbReference>
<keyword evidence="8" id="KW-1185">Reference proteome</keyword>